<dbReference type="Proteomes" id="UP000805841">
    <property type="component" value="Unassembled WGS sequence"/>
</dbReference>
<keyword evidence="2" id="KW-1185">Reference proteome</keyword>
<protein>
    <submittedName>
        <fullName evidence="1">Uncharacterized protein</fullName>
    </submittedName>
</protein>
<organism evidence="1 2">
    <name type="scientific">Pseudomonas typographi</name>
    <dbReference type="NCBI Taxonomy" id="2715964"/>
    <lineage>
        <taxon>Bacteria</taxon>
        <taxon>Pseudomonadati</taxon>
        <taxon>Pseudomonadota</taxon>
        <taxon>Gammaproteobacteria</taxon>
        <taxon>Pseudomonadales</taxon>
        <taxon>Pseudomonadaceae</taxon>
        <taxon>Pseudomonas</taxon>
    </lineage>
</organism>
<reference evidence="1 2" key="1">
    <citation type="journal article" date="2020" name="Insects">
        <title>Bacteria Belonging to Pseudomonas typographi sp. nov. from the Bark Beetle Ips typographus Have Genomic Potential to Aid in the Host Ecology.</title>
        <authorList>
            <person name="Peral-Aranega E."/>
            <person name="Saati-Santamaria Z."/>
            <person name="Kolarik M."/>
            <person name="Rivas R."/>
            <person name="Garcia-Fraile P."/>
        </authorList>
    </citation>
    <scope>NUCLEOTIDE SEQUENCE [LARGE SCALE GENOMIC DNA]</scope>
    <source>
        <strain evidence="1 2">CA3A</strain>
    </source>
</reference>
<evidence type="ECO:0000313" key="1">
    <source>
        <dbReference type="EMBL" id="MBD1597983.1"/>
    </source>
</evidence>
<dbReference type="EMBL" id="JAAOCA010000004">
    <property type="protein sequence ID" value="MBD1597983.1"/>
    <property type="molecule type" value="Genomic_DNA"/>
</dbReference>
<dbReference type="RefSeq" id="WP_190417842.1">
    <property type="nucleotide sequence ID" value="NZ_JAAOCA010000004.1"/>
</dbReference>
<comment type="caution">
    <text evidence="1">The sequence shown here is derived from an EMBL/GenBank/DDBJ whole genome shotgun (WGS) entry which is preliminary data.</text>
</comment>
<proteinExistence type="predicted"/>
<sequence length="113" mass="12341">MEHAMSLTRQCLGLQTRIECIIRPVAGDQGIWTLLFAAGMAGEQPSAVKAQGPFHGPKVAESVLGAIVDSLTLHGYQVDEQPQIWNLHLHGELRKINADRGRHLGEQLATPEL</sequence>
<gene>
    <name evidence="1" type="ORF">HAQ05_04555</name>
</gene>
<dbReference type="InterPro" id="IPR056903">
    <property type="entry name" value="PA4575-like"/>
</dbReference>
<dbReference type="Pfam" id="PF24876">
    <property type="entry name" value="PA4575"/>
    <property type="match status" value="1"/>
</dbReference>
<accession>A0ABR7YXT4</accession>
<name>A0ABR7YXT4_9PSED</name>
<evidence type="ECO:0000313" key="2">
    <source>
        <dbReference type="Proteomes" id="UP000805841"/>
    </source>
</evidence>